<dbReference type="InterPro" id="IPR030916">
    <property type="entry name" value="ELWxxDGT_rpt"/>
</dbReference>
<organism evidence="1 2">
    <name type="scientific">Archangium lansingense</name>
    <dbReference type="NCBI Taxonomy" id="2995310"/>
    <lineage>
        <taxon>Bacteria</taxon>
        <taxon>Pseudomonadati</taxon>
        <taxon>Myxococcota</taxon>
        <taxon>Myxococcia</taxon>
        <taxon>Myxococcales</taxon>
        <taxon>Cystobacterineae</taxon>
        <taxon>Archangiaceae</taxon>
        <taxon>Archangium</taxon>
    </lineage>
</organism>
<comment type="caution">
    <text evidence="1">The sequence shown here is derived from an EMBL/GenBank/DDBJ whole genome shotgun (WGS) entry which is preliminary data.</text>
</comment>
<reference evidence="1 2" key="1">
    <citation type="submission" date="2022-11" db="EMBL/GenBank/DDBJ databases">
        <title>Minimal conservation of predation-associated metabolite biosynthetic gene clusters underscores biosynthetic potential of Myxococcota including descriptions for ten novel species: Archangium lansinium sp. nov., Myxococcus landrumus sp. nov., Nannocystis bai.</title>
        <authorList>
            <person name="Ahearne A."/>
            <person name="Stevens C."/>
            <person name="Phillips K."/>
        </authorList>
    </citation>
    <scope>NUCLEOTIDE SEQUENCE [LARGE SCALE GENOMIC DNA]</scope>
    <source>
        <strain evidence="1 2">MIWBW</strain>
    </source>
</reference>
<gene>
    <name evidence="1" type="ORF">OV287_27885</name>
</gene>
<dbReference type="Proteomes" id="UP001207654">
    <property type="component" value="Unassembled WGS sequence"/>
</dbReference>
<evidence type="ECO:0000313" key="2">
    <source>
        <dbReference type="Proteomes" id="UP001207654"/>
    </source>
</evidence>
<protein>
    <recommendedName>
        <fullName evidence="3">ELWxxDGT repeat protein</fullName>
    </recommendedName>
</protein>
<sequence length="428" mass="46902">MRSSCPRARLVEDINEGLEPSSIANLTDVNGKLFFTADDGEHGVELWKSDGTRGGTRLVKDITPGAAGSSIRELTEVNGKVFFAVGSELWKSDGTERGTVRLATFESEFADVFPRNLFEYRGKLVFEGFDEEHGSELWVSDGTSRGTRLLLDYNPGPESSGPSDFVELDGDLVFEVFDEADLTVKLVKLEDWRRVVELADLGDESSVRKTLVVGHRLFIYYTDEGDPTIAVTTGRPGTFRDLFSTRSVGASGVRDLVALEGKVYFQVGSALWVTDGTEAGTRLVKDVLPDSGEDDVLLFLTVLSNRIYFSADDGVAGRELWISDGTEGGTRLFADLNPGPASSSPTDLLNVHNSKLFFAADDGVHGREPWKLHRGGTPELLMDIAPGMASSSPRGFIRSDEDIFFAADDGRRGEELWATPKEHNDCRR</sequence>
<accession>A0ABT4AAP4</accession>
<keyword evidence="2" id="KW-1185">Reference proteome</keyword>
<evidence type="ECO:0000313" key="1">
    <source>
        <dbReference type="EMBL" id="MCY1078304.1"/>
    </source>
</evidence>
<name>A0ABT4AAP4_9BACT</name>
<dbReference type="RefSeq" id="WP_267537091.1">
    <property type="nucleotide sequence ID" value="NZ_JAPNKA010000001.1"/>
</dbReference>
<evidence type="ECO:0008006" key="3">
    <source>
        <dbReference type="Google" id="ProtNLM"/>
    </source>
</evidence>
<dbReference type="NCBIfam" id="TIGR04534">
    <property type="entry name" value="ELWxxDGT_rpt"/>
    <property type="match status" value="2"/>
</dbReference>
<dbReference type="EMBL" id="JAPNKA010000001">
    <property type="protein sequence ID" value="MCY1078304.1"/>
    <property type="molecule type" value="Genomic_DNA"/>
</dbReference>
<proteinExistence type="predicted"/>